<dbReference type="EC" id="6.1.1.10" evidence="4"/>
<evidence type="ECO:0000313" key="19">
    <source>
        <dbReference type="Proteomes" id="UP000177458"/>
    </source>
</evidence>
<dbReference type="Proteomes" id="UP000177458">
    <property type="component" value="Unassembled WGS sequence"/>
</dbReference>
<dbReference type="Gene3D" id="2.40.50.140">
    <property type="entry name" value="Nucleic acid-binding proteins"/>
    <property type="match status" value="1"/>
</dbReference>
<keyword evidence="6" id="KW-0963">Cytoplasm</keyword>
<evidence type="ECO:0000256" key="16">
    <source>
        <dbReference type="PROSITE-ProRule" id="PRU00209"/>
    </source>
</evidence>
<evidence type="ECO:0000256" key="10">
    <source>
        <dbReference type="ARBA" id="ARBA00022840"/>
    </source>
</evidence>
<dbReference type="InterPro" id="IPR004495">
    <property type="entry name" value="Met-tRNA-synth_bsu_C"/>
</dbReference>
<evidence type="ECO:0000259" key="17">
    <source>
        <dbReference type="PROSITE" id="PS50886"/>
    </source>
</evidence>
<dbReference type="InterPro" id="IPR051270">
    <property type="entry name" value="Tyrosine-tRNA_ligase_regulator"/>
</dbReference>
<feature type="domain" description="TRNA-binding" evidence="17">
    <location>
        <begin position="7"/>
        <end position="110"/>
    </location>
</feature>
<keyword evidence="8" id="KW-0436">Ligase</keyword>
<dbReference type="InterPro" id="IPR012340">
    <property type="entry name" value="NA-bd_OB-fold"/>
</dbReference>
<dbReference type="SUPFAM" id="SSF50249">
    <property type="entry name" value="Nucleic acid-binding proteins"/>
    <property type="match status" value="1"/>
</dbReference>
<dbReference type="InterPro" id="IPR002547">
    <property type="entry name" value="tRNA-bd_dom"/>
</dbReference>
<protein>
    <recommendedName>
        <fullName evidence="5">Methionine--tRNA ligase</fullName>
        <ecNumber evidence="4">6.1.1.10</ecNumber>
    </recommendedName>
    <alternativeName>
        <fullName evidence="14">Methionyl-tRNA synthetase</fullName>
    </alternativeName>
</protein>
<comment type="function">
    <text evidence="1">Is required not only for elongation of protein synthesis but also for the initiation of all mRNA translation through initiator tRNA(fMet) aminoacylation.</text>
</comment>
<dbReference type="PANTHER" id="PTHR11586">
    <property type="entry name" value="TRNA-AMINOACYLATION COFACTOR ARC1 FAMILY MEMBER"/>
    <property type="match status" value="1"/>
</dbReference>
<comment type="catalytic activity">
    <reaction evidence="15">
        <text>tRNA(Met) + L-methionine + ATP = L-methionyl-tRNA(Met) + AMP + diphosphate</text>
        <dbReference type="Rhea" id="RHEA:13481"/>
        <dbReference type="Rhea" id="RHEA-COMP:9667"/>
        <dbReference type="Rhea" id="RHEA-COMP:9698"/>
        <dbReference type="ChEBI" id="CHEBI:30616"/>
        <dbReference type="ChEBI" id="CHEBI:33019"/>
        <dbReference type="ChEBI" id="CHEBI:57844"/>
        <dbReference type="ChEBI" id="CHEBI:78442"/>
        <dbReference type="ChEBI" id="CHEBI:78530"/>
        <dbReference type="ChEBI" id="CHEBI:456215"/>
        <dbReference type="EC" id="6.1.1.10"/>
    </reaction>
</comment>
<evidence type="ECO:0000256" key="13">
    <source>
        <dbReference type="ARBA" id="ARBA00023146"/>
    </source>
</evidence>
<evidence type="ECO:0000256" key="6">
    <source>
        <dbReference type="ARBA" id="ARBA00022490"/>
    </source>
</evidence>
<accession>A0A1F4UT34</accession>
<evidence type="ECO:0000256" key="15">
    <source>
        <dbReference type="ARBA" id="ARBA00047364"/>
    </source>
</evidence>
<dbReference type="GO" id="GO:0005737">
    <property type="term" value="C:cytoplasm"/>
    <property type="evidence" value="ECO:0007669"/>
    <property type="project" value="UniProtKB-SubCell"/>
</dbReference>
<organism evidence="18 19">
    <name type="scientific">candidate division WWE3 bacterium RIFCSPLOWO2_01_FULL_37_15</name>
    <dbReference type="NCBI Taxonomy" id="1802622"/>
    <lineage>
        <taxon>Bacteria</taxon>
        <taxon>Katanobacteria</taxon>
    </lineage>
</organism>
<gene>
    <name evidence="18" type="ORF">A3A69_00915</name>
</gene>
<evidence type="ECO:0000256" key="4">
    <source>
        <dbReference type="ARBA" id="ARBA00012838"/>
    </source>
</evidence>
<dbReference type="GO" id="GO:0005524">
    <property type="term" value="F:ATP binding"/>
    <property type="evidence" value="ECO:0007669"/>
    <property type="project" value="UniProtKB-KW"/>
</dbReference>
<dbReference type="AlphaFoldDB" id="A0A1F4UT34"/>
<dbReference type="GO" id="GO:0000049">
    <property type="term" value="F:tRNA binding"/>
    <property type="evidence" value="ECO:0007669"/>
    <property type="project" value="UniProtKB-UniRule"/>
</dbReference>
<proteinExistence type="predicted"/>
<keyword evidence="10" id="KW-0067">ATP-binding</keyword>
<dbReference type="EMBL" id="MEVF01000048">
    <property type="protein sequence ID" value="OGC48108.1"/>
    <property type="molecule type" value="Genomic_DNA"/>
</dbReference>
<dbReference type="Pfam" id="PF01588">
    <property type="entry name" value="tRNA_bind"/>
    <property type="match status" value="1"/>
</dbReference>
<evidence type="ECO:0000256" key="12">
    <source>
        <dbReference type="ARBA" id="ARBA00022917"/>
    </source>
</evidence>
<dbReference type="PANTHER" id="PTHR11586:SF37">
    <property type="entry name" value="TRNA-BINDING DOMAIN-CONTAINING PROTEIN"/>
    <property type="match status" value="1"/>
</dbReference>
<evidence type="ECO:0000256" key="8">
    <source>
        <dbReference type="ARBA" id="ARBA00022598"/>
    </source>
</evidence>
<dbReference type="FunFam" id="2.40.50.140:FF:000042">
    <property type="entry name" value="Methionine--tRNA ligase"/>
    <property type="match status" value="1"/>
</dbReference>
<evidence type="ECO:0000313" key="18">
    <source>
        <dbReference type="EMBL" id="OGC48108.1"/>
    </source>
</evidence>
<evidence type="ECO:0000256" key="3">
    <source>
        <dbReference type="ARBA" id="ARBA00011738"/>
    </source>
</evidence>
<keyword evidence="11 16" id="KW-0694">RNA-binding</keyword>
<evidence type="ECO:0000256" key="11">
    <source>
        <dbReference type="ARBA" id="ARBA00022884"/>
    </source>
</evidence>
<keyword evidence="13" id="KW-0030">Aminoacyl-tRNA synthetase</keyword>
<dbReference type="CDD" id="cd02800">
    <property type="entry name" value="tRNA_bind_EcMetRS_like"/>
    <property type="match status" value="1"/>
</dbReference>
<dbReference type="GO" id="GO:0004825">
    <property type="term" value="F:methionine-tRNA ligase activity"/>
    <property type="evidence" value="ECO:0007669"/>
    <property type="project" value="UniProtKB-EC"/>
</dbReference>
<name>A0A1F4UT34_UNCKA</name>
<evidence type="ECO:0000256" key="2">
    <source>
        <dbReference type="ARBA" id="ARBA00004496"/>
    </source>
</evidence>
<comment type="subunit">
    <text evidence="3">Homodimer.</text>
</comment>
<comment type="subcellular location">
    <subcellularLocation>
        <location evidence="2">Cytoplasm</location>
    </subcellularLocation>
</comment>
<keyword evidence="12" id="KW-0648">Protein biosynthesis</keyword>
<evidence type="ECO:0000256" key="9">
    <source>
        <dbReference type="ARBA" id="ARBA00022741"/>
    </source>
</evidence>
<reference evidence="18 19" key="1">
    <citation type="journal article" date="2016" name="Nat. Commun.">
        <title>Thousands of microbial genomes shed light on interconnected biogeochemical processes in an aquifer system.</title>
        <authorList>
            <person name="Anantharaman K."/>
            <person name="Brown C.T."/>
            <person name="Hug L.A."/>
            <person name="Sharon I."/>
            <person name="Castelle C.J."/>
            <person name="Probst A.J."/>
            <person name="Thomas B.C."/>
            <person name="Singh A."/>
            <person name="Wilkins M.J."/>
            <person name="Karaoz U."/>
            <person name="Brodie E.L."/>
            <person name="Williams K.H."/>
            <person name="Hubbard S.S."/>
            <person name="Banfield J.F."/>
        </authorList>
    </citation>
    <scope>NUCLEOTIDE SEQUENCE [LARGE SCALE GENOMIC DNA]</scope>
</reference>
<evidence type="ECO:0000256" key="7">
    <source>
        <dbReference type="ARBA" id="ARBA00022555"/>
    </source>
</evidence>
<evidence type="ECO:0000256" key="14">
    <source>
        <dbReference type="ARBA" id="ARBA00030904"/>
    </source>
</evidence>
<dbReference type="GO" id="GO:0006431">
    <property type="term" value="P:methionyl-tRNA aminoacylation"/>
    <property type="evidence" value="ECO:0007669"/>
    <property type="project" value="InterPro"/>
</dbReference>
<sequence length="110" mass="12564">MNVEFEDLQKLEIRAGTIVLCENVKDSDKLLRLKVDFGGGETRTVFTGMAKWYKPKDLEGMQTIFLINIKPRKMMGEESRGMILAFDTPNDGKPVFLIPKDNAENGWRLI</sequence>
<keyword evidence="7 16" id="KW-0820">tRNA-binding</keyword>
<evidence type="ECO:0000256" key="1">
    <source>
        <dbReference type="ARBA" id="ARBA00003314"/>
    </source>
</evidence>
<keyword evidence="9" id="KW-0547">Nucleotide-binding</keyword>
<evidence type="ECO:0000256" key="5">
    <source>
        <dbReference type="ARBA" id="ARBA00018753"/>
    </source>
</evidence>
<comment type="caution">
    <text evidence="18">The sequence shown here is derived from an EMBL/GenBank/DDBJ whole genome shotgun (WGS) entry which is preliminary data.</text>
</comment>
<dbReference type="PROSITE" id="PS50886">
    <property type="entry name" value="TRBD"/>
    <property type="match status" value="1"/>
</dbReference>